<evidence type="ECO:0000313" key="2">
    <source>
        <dbReference type="EMBL" id="EJD32685.1"/>
    </source>
</evidence>
<protein>
    <recommendedName>
        <fullName evidence="4">F-box domain-containing protein</fullName>
    </recommendedName>
</protein>
<evidence type="ECO:0000256" key="1">
    <source>
        <dbReference type="SAM" id="Coils"/>
    </source>
</evidence>
<reference evidence="3" key="1">
    <citation type="journal article" date="2012" name="Science">
        <title>The Paleozoic origin of enzymatic lignin decomposition reconstructed from 31 fungal genomes.</title>
        <authorList>
            <person name="Floudas D."/>
            <person name="Binder M."/>
            <person name="Riley R."/>
            <person name="Barry K."/>
            <person name="Blanchette R.A."/>
            <person name="Henrissat B."/>
            <person name="Martinez A.T."/>
            <person name="Otillar R."/>
            <person name="Spatafora J.W."/>
            <person name="Yadav J.S."/>
            <person name="Aerts A."/>
            <person name="Benoit I."/>
            <person name="Boyd A."/>
            <person name="Carlson A."/>
            <person name="Copeland A."/>
            <person name="Coutinho P.M."/>
            <person name="de Vries R.P."/>
            <person name="Ferreira P."/>
            <person name="Findley K."/>
            <person name="Foster B."/>
            <person name="Gaskell J."/>
            <person name="Glotzer D."/>
            <person name="Gorecki P."/>
            <person name="Heitman J."/>
            <person name="Hesse C."/>
            <person name="Hori C."/>
            <person name="Igarashi K."/>
            <person name="Jurgens J.A."/>
            <person name="Kallen N."/>
            <person name="Kersten P."/>
            <person name="Kohler A."/>
            <person name="Kuees U."/>
            <person name="Kumar T.K.A."/>
            <person name="Kuo A."/>
            <person name="LaButti K."/>
            <person name="Larrondo L.F."/>
            <person name="Lindquist E."/>
            <person name="Ling A."/>
            <person name="Lombard V."/>
            <person name="Lucas S."/>
            <person name="Lundell T."/>
            <person name="Martin R."/>
            <person name="McLaughlin D.J."/>
            <person name="Morgenstern I."/>
            <person name="Morin E."/>
            <person name="Murat C."/>
            <person name="Nagy L.G."/>
            <person name="Nolan M."/>
            <person name="Ohm R.A."/>
            <person name="Patyshakuliyeva A."/>
            <person name="Rokas A."/>
            <person name="Ruiz-Duenas F.J."/>
            <person name="Sabat G."/>
            <person name="Salamov A."/>
            <person name="Samejima M."/>
            <person name="Schmutz J."/>
            <person name="Slot J.C."/>
            <person name="St John F."/>
            <person name="Stenlid J."/>
            <person name="Sun H."/>
            <person name="Sun S."/>
            <person name="Syed K."/>
            <person name="Tsang A."/>
            <person name="Wiebenga A."/>
            <person name="Young D."/>
            <person name="Pisabarro A."/>
            <person name="Eastwood D.C."/>
            <person name="Martin F."/>
            <person name="Cullen D."/>
            <person name="Grigoriev I.V."/>
            <person name="Hibbett D.S."/>
        </authorList>
    </citation>
    <scope>NUCLEOTIDE SEQUENCE [LARGE SCALE GENOMIC DNA]</scope>
    <source>
        <strain evidence="3">TFB10046</strain>
    </source>
</reference>
<dbReference type="KEGG" id="adl:AURDEDRAFT_178220"/>
<accession>J0WLM5</accession>
<dbReference type="InParanoid" id="J0WLM5"/>
<dbReference type="OrthoDB" id="2958343at2759"/>
<keyword evidence="1" id="KW-0175">Coiled coil</keyword>
<sequence length="136" mass="15155">MTTTSALFEESAMPLVRTLQLRLESTKRDLREADLELADAAARRSTALTAFQAAQYTYYDVICALNRAIPGGAMPAPLDPRNIPKGLCPDLLRIVFTWLDEAYDHALSPCSPAFLVAGVCRLWRKVALDTRQIWSK</sequence>
<feature type="non-terminal residue" evidence="2">
    <location>
        <position position="136"/>
    </location>
</feature>
<evidence type="ECO:0000313" key="3">
    <source>
        <dbReference type="Proteomes" id="UP000006514"/>
    </source>
</evidence>
<feature type="coiled-coil region" evidence="1">
    <location>
        <begin position="16"/>
        <end position="43"/>
    </location>
</feature>
<dbReference type="EMBL" id="JH688742">
    <property type="protein sequence ID" value="EJD32685.1"/>
    <property type="molecule type" value="Genomic_DNA"/>
</dbReference>
<name>J0WLM5_AURST</name>
<dbReference type="AlphaFoldDB" id="J0WLM5"/>
<evidence type="ECO:0008006" key="4">
    <source>
        <dbReference type="Google" id="ProtNLM"/>
    </source>
</evidence>
<proteinExistence type="predicted"/>
<dbReference type="Proteomes" id="UP000006514">
    <property type="component" value="Unassembled WGS sequence"/>
</dbReference>
<gene>
    <name evidence="2" type="ORF">AURDEDRAFT_178220</name>
</gene>
<keyword evidence="3" id="KW-1185">Reference proteome</keyword>
<organism evidence="2 3">
    <name type="scientific">Auricularia subglabra (strain TFB-10046 / SS5)</name>
    <name type="common">White-rot fungus</name>
    <name type="synonym">Auricularia delicata (strain TFB10046)</name>
    <dbReference type="NCBI Taxonomy" id="717982"/>
    <lineage>
        <taxon>Eukaryota</taxon>
        <taxon>Fungi</taxon>
        <taxon>Dikarya</taxon>
        <taxon>Basidiomycota</taxon>
        <taxon>Agaricomycotina</taxon>
        <taxon>Agaricomycetes</taxon>
        <taxon>Auriculariales</taxon>
        <taxon>Auriculariaceae</taxon>
        <taxon>Auricularia</taxon>
    </lineage>
</organism>